<evidence type="ECO:0000313" key="6">
    <source>
        <dbReference type="Proteomes" id="UP000016521"/>
    </source>
</evidence>
<evidence type="ECO:0000256" key="1">
    <source>
        <dbReference type="ARBA" id="ARBA00023125"/>
    </source>
</evidence>
<dbReference type="SUPFAM" id="SSF50969">
    <property type="entry name" value="YVTN repeat-like/Quinoprotein amine dehydrogenase"/>
    <property type="match status" value="1"/>
</dbReference>
<reference evidence="5 6" key="1">
    <citation type="submission" date="2015-06" db="EMBL/GenBank/DDBJ databases">
        <authorList>
            <person name="Xie B.-B."/>
            <person name="Rong J.-C."/>
            <person name="Qin Q.-L."/>
            <person name="Zhang Y.-Z."/>
        </authorList>
    </citation>
    <scope>NUCLEOTIDE SEQUENCE [LARGE SCALE GENOMIC DNA]</scope>
    <source>
        <strain evidence="5 6">JCM 20779</strain>
    </source>
</reference>
<keyword evidence="3" id="KW-1133">Transmembrane helix</keyword>
<dbReference type="CDD" id="cd00383">
    <property type="entry name" value="trans_reg_C"/>
    <property type="match status" value="1"/>
</dbReference>
<keyword evidence="3" id="KW-0472">Membrane</keyword>
<protein>
    <recommendedName>
        <fullName evidence="4">OmpR/PhoB-type domain-containing protein</fullName>
    </recommendedName>
</protein>
<dbReference type="InterPro" id="IPR015943">
    <property type="entry name" value="WD40/YVTN_repeat-like_dom_sf"/>
</dbReference>
<accession>A0ABN5CHU8</accession>
<gene>
    <name evidence="5" type="ORF">PPIS_a3597</name>
</gene>
<evidence type="ECO:0000256" key="3">
    <source>
        <dbReference type="SAM" id="Phobius"/>
    </source>
</evidence>
<feature type="domain" description="OmpR/PhoB-type" evidence="4">
    <location>
        <begin position="1"/>
        <end position="96"/>
    </location>
</feature>
<dbReference type="SUPFAM" id="SSF46894">
    <property type="entry name" value="C-terminal effector domain of the bipartite response regulators"/>
    <property type="match status" value="1"/>
</dbReference>
<dbReference type="Gene3D" id="2.130.10.120">
    <property type="entry name" value="Prolyl oligopeptidase, N-terminal domain"/>
    <property type="match status" value="1"/>
</dbReference>
<keyword evidence="6" id="KW-1185">Reference proteome</keyword>
<evidence type="ECO:0000313" key="5">
    <source>
        <dbReference type="EMBL" id="ATD08359.1"/>
    </source>
</evidence>
<keyword evidence="3" id="KW-0812">Transmembrane</keyword>
<evidence type="ECO:0000256" key="2">
    <source>
        <dbReference type="PROSITE-ProRule" id="PRU01091"/>
    </source>
</evidence>
<dbReference type="Gene3D" id="1.10.10.10">
    <property type="entry name" value="Winged helix-like DNA-binding domain superfamily/Winged helix DNA-binding domain"/>
    <property type="match status" value="1"/>
</dbReference>
<dbReference type="InterPro" id="IPR016032">
    <property type="entry name" value="Sig_transdc_resp-reg_C-effctor"/>
</dbReference>
<evidence type="ECO:0000259" key="4">
    <source>
        <dbReference type="PROSITE" id="PS51755"/>
    </source>
</evidence>
<keyword evidence="1 2" id="KW-0238">DNA-binding</keyword>
<dbReference type="Proteomes" id="UP000016521">
    <property type="component" value="Chromosome I"/>
</dbReference>
<dbReference type="Pfam" id="PF00486">
    <property type="entry name" value="Trans_reg_C"/>
    <property type="match status" value="1"/>
</dbReference>
<name>A0ABN5CHU8_PSEO7</name>
<dbReference type="SMART" id="SM00862">
    <property type="entry name" value="Trans_reg_C"/>
    <property type="match status" value="1"/>
</dbReference>
<dbReference type="Gene3D" id="2.130.10.10">
    <property type="entry name" value="YVTN repeat-like/Quinoprotein amine dehydrogenase"/>
    <property type="match status" value="1"/>
</dbReference>
<feature type="DNA-binding region" description="OmpR/PhoB-type" evidence="2">
    <location>
        <begin position="1"/>
        <end position="96"/>
    </location>
</feature>
<dbReference type="InterPro" id="IPR036388">
    <property type="entry name" value="WH-like_DNA-bd_sf"/>
</dbReference>
<dbReference type="InterPro" id="IPR001867">
    <property type="entry name" value="OmpR/PhoB-type_DNA-bd"/>
</dbReference>
<dbReference type="InterPro" id="IPR011044">
    <property type="entry name" value="Quino_amine_DH_bsu"/>
</dbReference>
<sequence>MKFGEWTLDPRRQCISDGEVERELEPLLFNILCYLAINCDQIITRQDLIDDVWRQNYVDDNAINRAMSELRKVLKSDRQKGTIVKTHYRKGYSFFVEPIVIYHEESDVYEASATKTEVPLVIETDPLKPKNSKFAFASIFSFVLICLVGFGYFYSASEENKQQAIPEFNNKHYEEQALSWMDGQYNILLLSPDKNYAAFSFIPEGQDKSYLVVKDLRDGKEQRVGEAKFHYFPMGWASDSSSLFYRVIDVANKSCKVWRISRDFSSSNSPLFDCELRITFGTGVGENSFIYTKSNYRNRDELSALVNRNLLTGEEFQITSPNINSHGDHFLHYSEALDSVFFERRQLGYSELYMTGAEGGNLVKLYESKSRIWSANYDSSRNTLIWMQPFEKKIYEYSLTSKQLVNTIQVLGESRYSSYQSIDWKNMLVVGYPYLHQLNELDIESLTFTELKKEIAYHRSSSPKENGYFAVAVENGKSTLFELDLEGAVVASRLSVEEPFDVETRKGFDEILLKFQDRLEVYNTQSWKLEESIQTSGRVISAEFLHNGDIAYVTENKSKNKAFIYSKASDLVSTLPVQDALWLSSISKDLYVSLSTKDKVEVFDRNIGESIAKIPLSKAFSKHKLTVAGNMIYHTDGYNIYQIDYQSKQSTKLIFTLPSQGTIKGIEFHEGKLLVDVIKPINNHLFQLKYEEPAEH</sequence>
<dbReference type="EMBL" id="CP011924">
    <property type="protein sequence ID" value="ATD08359.1"/>
    <property type="molecule type" value="Genomic_DNA"/>
</dbReference>
<organism evidence="5 6">
    <name type="scientific">Pseudoalteromonas piscicida</name>
    <dbReference type="NCBI Taxonomy" id="43662"/>
    <lineage>
        <taxon>Bacteria</taxon>
        <taxon>Pseudomonadati</taxon>
        <taxon>Pseudomonadota</taxon>
        <taxon>Gammaproteobacteria</taxon>
        <taxon>Alteromonadales</taxon>
        <taxon>Pseudoalteromonadaceae</taxon>
        <taxon>Pseudoalteromonas</taxon>
    </lineage>
</organism>
<proteinExistence type="predicted"/>
<dbReference type="PROSITE" id="PS51755">
    <property type="entry name" value="OMPR_PHOB"/>
    <property type="match status" value="1"/>
</dbReference>
<feature type="transmembrane region" description="Helical" evidence="3">
    <location>
        <begin position="134"/>
        <end position="154"/>
    </location>
</feature>